<dbReference type="NCBIfam" id="TIGR03592">
    <property type="entry name" value="yidC_oxa1_cterm"/>
    <property type="match status" value="1"/>
</dbReference>
<dbReference type="Proteomes" id="UP000885738">
    <property type="component" value="Unassembled WGS sequence"/>
</dbReference>
<evidence type="ECO:0000256" key="4">
    <source>
        <dbReference type="ARBA" id="ARBA00022692"/>
    </source>
</evidence>
<dbReference type="GO" id="GO:0051205">
    <property type="term" value="P:protein insertion into membrane"/>
    <property type="evidence" value="ECO:0007669"/>
    <property type="project" value="TreeGrafter"/>
</dbReference>
<evidence type="ECO:0000259" key="11">
    <source>
        <dbReference type="Pfam" id="PF02096"/>
    </source>
</evidence>
<keyword evidence="3" id="KW-1003">Cell membrane</keyword>
<dbReference type="GO" id="GO:0005886">
    <property type="term" value="C:plasma membrane"/>
    <property type="evidence" value="ECO:0007669"/>
    <property type="project" value="UniProtKB-SubCell"/>
</dbReference>
<name>A0A7C2A951_DESA2</name>
<dbReference type="PRINTS" id="PR01900">
    <property type="entry name" value="YIDCPROTEIN"/>
</dbReference>
<dbReference type="Pfam" id="PF02096">
    <property type="entry name" value="60KD_IMP"/>
    <property type="match status" value="1"/>
</dbReference>
<dbReference type="GO" id="GO:0032977">
    <property type="term" value="F:membrane insertase activity"/>
    <property type="evidence" value="ECO:0007669"/>
    <property type="project" value="InterPro"/>
</dbReference>
<evidence type="ECO:0000256" key="9">
    <source>
        <dbReference type="RuleBase" id="RU003945"/>
    </source>
</evidence>
<proteinExistence type="inferred from homology"/>
<organism evidence="12">
    <name type="scientific">Desulfofervidus auxilii</name>
    <dbReference type="NCBI Taxonomy" id="1621989"/>
    <lineage>
        <taxon>Bacteria</taxon>
        <taxon>Pseudomonadati</taxon>
        <taxon>Thermodesulfobacteriota</taxon>
        <taxon>Candidatus Desulfofervidia</taxon>
        <taxon>Candidatus Desulfofervidales</taxon>
        <taxon>Candidatus Desulfofervidaceae</taxon>
        <taxon>Candidatus Desulfofervidus</taxon>
    </lineage>
</organism>
<evidence type="ECO:0000256" key="2">
    <source>
        <dbReference type="ARBA" id="ARBA00022448"/>
    </source>
</evidence>
<dbReference type="InterPro" id="IPR047196">
    <property type="entry name" value="YidC_ALB_C"/>
</dbReference>
<evidence type="ECO:0000256" key="3">
    <source>
        <dbReference type="ARBA" id="ARBA00022475"/>
    </source>
</evidence>
<feature type="transmembrane region" description="Helical" evidence="10">
    <location>
        <begin position="30"/>
        <end position="49"/>
    </location>
</feature>
<protein>
    <submittedName>
        <fullName evidence="12">Membrane protein insertase YidC</fullName>
    </submittedName>
</protein>
<keyword evidence="2" id="KW-0813">Transport</keyword>
<feature type="transmembrane region" description="Helical" evidence="10">
    <location>
        <begin position="93"/>
        <end position="113"/>
    </location>
</feature>
<accession>A0A7C2A951</accession>
<dbReference type="AlphaFoldDB" id="A0A7C2A951"/>
<keyword evidence="8" id="KW-0143">Chaperone</keyword>
<dbReference type="GO" id="GO:0015031">
    <property type="term" value="P:protein transport"/>
    <property type="evidence" value="ECO:0007669"/>
    <property type="project" value="UniProtKB-KW"/>
</dbReference>
<sequence>DKAVDFGFFDIIAKPLLYILRWFYKYVHNYGIAIILLTVVIKVLFWPLTHTSYKSMQEMQKLQPHINRLREKYKDDKERLNKELMNIYKTYKVNPLGGCLPIILQIPVFFALYKALLYAIELRHANFITYLPFTDKIWLADLSAKDPYYITPILMGISMVIQQKMTPSAMGPGQSKFMLLMPVFFTFLFLNFPSGLVIYWLVNNLLSIVQQFYINRKMQ</sequence>
<evidence type="ECO:0000256" key="5">
    <source>
        <dbReference type="ARBA" id="ARBA00022927"/>
    </source>
</evidence>
<feature type="transmembrane region" description="Helical" evidence="10">
    <location>
        <begin position="177"/>
        <end position="202"/>
    </location>
</feature>
<evidence type="ECO:0000256" key="8">
    <source>
        <dbReference type="ARBA" id="ARBA00023186"/>
    </source>
</evidence>
<dbReference type="InterPro" id="IPR001708">
    <property type="entry name" value="YidC/ALB3/OXA1/COX18"/>
</dbReference>
<evidence type="ECO:0000256" key="10">
    <source>
        <dbReference type="SAM" id="Phobius"/>
    </source>
</evidence>
<evidence type="ECO:0000256" key="7">
    <source>
        <dbReference type="ARBA" id="ARBA00023136"/>
    </source>
</evidence>
<evidence type="ECO:0000313" key="12">
    <source>
        <dbReference type="EMBL" id="HEC68475.1"/>
    </source>
</evidence>
<reference evidence="12" key="1">
    <citation type="journal article" date="2020" name="mSystems">
        <title>Genome- and Community-Level Interaction Insights into Carbon Utilization and Element Cycling Functions of Hydrothermarchaeota in Hydrothermal Sediment.</title>
        <authorList>
            <person name="Zhou Z."/>
            <person name="Liu Y."/>
            <person name="Xu W."/>
            <person name="Pan J."/>
            <person name="Luo Z.H."/>
            <person name="Li M."/>
        </authorList>
    </citation>
    <scope>NUCLEOTIDE SEQUENCE [LARGE SCALE GENOMIC DNA]</scope>
    <source>
        <strain evidence="12">HyVt-389</strain>
    </source>
</reference>
<feature type="domain" description="Membrane insertase YidC/Oxa/ALB C-terminal" evidence="11">
    <location>
        <begin position="30"/>
        <end position="216"/>
    </location>
</feature>
<evidence type="ECO:0000256" key="6">
    <source>
        <dbReference type="ARBA" id="ARBA00022989"/>
    </source>
</evidence>
<keyword evidence="7 10" id="KW-0472">Membrane</keyword>
<dbReference type="PANTHER" id="PTHR12428">
    <property type="entry name" value="OXA1"/>
    <property type="match status" value="1"/>
</dbReference>
<keyword evidence="6 10" id="KW-1133">Transmembrane helix</keyword>
<comment type="subcellular location">
    <subcellularLocation>
        <location evidence="1">Cell membrane</location>
        <topology evidence="1">Multi-pass membrane protein</topology>
    </subcellularLocation>
    <subcellularLocation>
        <location evidence="9">Membrane</location>
        <topology evidence="9">Multi-pass membrane protein</topology>
    </subcellularLocation>
</comment>
<evidence type="ECO:0000256" key="1">
    <source>
        <dbReference type="ARBA" id="ARBA00004651"/>
    </source>
</evidence>
<dbReference type="InterPro" id="IPR028055">
    <property type="entry name" value="YidC/Oxa/ALB_C"/>
</dbReference>
<dbReference type="PANTHER" id="PTHR12428:SF65">
    <property type="entry name" value="CYTOCHROME C OXIDASE ASSEMBLY PROTEIN COX18, MITOCHONDRIAL"/>
    <property type="match status" value="1"/>
</dbReference>
<feature type="non-terminal residue" evidence="12">
    <location>
        <position position="1"/>
    </location>
</feature>
<comment type="caution">
    <text evidence="12">The sequence shown here is derived from an EMBL/GenBank/DDBJ whole genome shotgun (WGS) entry which is preliminary data.</text>
</comment>
<dbReference type="CDD" id="cd20070">
    <property type="entry name" value="5TM_YidC_Alb3"/>
    <property type="match status" value="1"/>
</dbReference>
<keyword evidence="5" id="KW-0653">Protein transport</keyword>
<keyword evidence="4 9" id="KW-0812">Transmembrane</keyword>
<comment type="similarity">
    <text evidence="9">Belongs to the OXA1/ALB3/YidC family.</text>
</comment>
<gene>
    <name evidence="12" type="primary">yidC</name>
    <name evidence="12" type="ORF">ENI35_06705</name>
</gene>
<dbReference type="EMBL" id="DRIH01000240">
    <property type="protein sequence ID" value="HEC68475.1"/>
    <property type="molecule type" value="Genomic_DNA"/>
</dbReference>